<comment type="subunit">
    <text evidence="9">Component of the Sec protein translocase complex. Heterotrimer consisting of SecY, SecE and SecG subunits. The heterotrimers can form oligomers, although 1 heterotrimer is thought to be able to translocate proteins. Interacts with the ribosome. Interacts with SecDF, and other proteins may be involved. Interacts with SecA.</text>
</comment>
<evidence type="ECO:0000256" key="7">
    <source>
        <dbReference type="ARBA" id="ARBA00023010"/>
    </source>
</evidence>
<reference evidence="11" key="1">
    <citation type="submission" date="2016-11" db="EMBL/GenBank/DDBJ databases">
        <authorList>
            <person name="Varghese N."/>
            <person name="Submissions S."/>
        </authorList>
    </citation>
    <scope>NUCLEOTIDE SEQUENCE [LARGE SCALE GENOMIC DNA]</scope>
    <source>
        <strain evidence="11">CGMCC 1.8995</strain>
    </source>
</reference>
<dbReference type="EMBL" id="FQWD01000001">
    <property type="protein sequence ID" value="SHF71537.1"/>
    <property type="molecule type" value="Genomic_DNA"/>
</dbReference>
<dbReference type="PRINTS" id="PR01650">
    <property type="entry name" value="SECETRNLCASE"/>
</dbReference>
<feature type="transmembrane region" description="Helical" evidence="9">
    <location>
        <begin position="93"/>
        <end position="117"/>
    </location>
</feature>
<evidence type="ECO:0000256" key="5">
    <source>
        <dbReference type="ARBA" id="ARBA00022927"/>
    </source>
</evidence>
<dbReference type="HAMAP" id="MF_00422">
    <property type="entry name" value="SecE"/>
    <property type="match status" value="1"/>
</dbReference>
<dbReference type="InterPro" id="IPR001901">
    <property type="entry name" value="Translocase_SecE/Sec61-g"/>
</dbReference>
<proteinExistence type="inferred from homology"/>
<evidence type="ECO:0000256" key="8">
    <source>
        <dbReference type="ARBA" id="ARBA00023136"/>
    </source>
</evidence>
<accession>A0A1M5DX19</accession>
<keyword evidence="3 9" id="KW-1003">Cell membrane</keyword>
<dbReference type="NCBIfam" id="NF004372">
    <property type="entry name" value="PRK05740.1-2"/>
    <property type="match status" value="1"/>
</dbReference>
<evidence type="ECO:0000256" key="6">
    <source>
        <dbReference type="ARBA" id="ARBA00022989"/>
    </source>
</evidence>
<dbReference type="PROSITE" id="PS01067">
    <property type="entry name" value="SECE_SEC61G"/>
    <property type="match status" value="1"/>
</dbReference>
<name>A0A1M5DX19_9ALTE</name>
<evidence type="ECO:0000256" key="9">
    <source>
        <dbReference type="HAMAP-Rule" id="MF_00422"/>
    </source>
</evidence>
<dbReference type="STRING" id="634436.SAMN05216361_0163"/>
<dbReference type="InterPro" id="IPR038379">
    <property type="entry name" value="SecE_sf"/>
</dbReference>
<dbReference type="GO" id="GO:0009306">
    <property type="term" value="P:protein secretion"/>
    <property type="evidence" value="ECO:0007669"/>
    <property type="project" value="UniProtKB-UniRule"/>
</dbReference>
<evidence type="ECO:0000256" key="3">
    <source>
        <dbReference type="ARBA" id="ARBA00022475"/>
    </source>
</evidence>
<comment type="function">
    <text evidence="9">Essential subunit of the Sec protein translocation channel SecYEG. Clamps together the 2 halves of SecY. May contact the channel plug during translocation.</text>
</comment>
<comment type="subcellular location">
    <subcellularLocation>
        <location evidence="1">Membrane</location>
    </subcellularLocation>
</comment>
<keyword evidence="6 9" id="KW-1133">Transmembrane helix</keyword>
<organism evidence="10 11">
    <name type="scientific">Marisediminitalea aggregata</name>
    <dbReference type="NCBI Taxonomy" id="634436"/>
    <lineage>
        <taxon>Bacteria</taxon>
        <taxon>Pseudomonadati</taxon>
        <taxon>Pseudomonadota</taxon>
        <taxon>Gammaproteobacteria</taxon>
        <taxon>Alteromonadales</taxon>
        <taxon>Alteromonadaceae</taxon>
        <taxon>Marisediminitalea</taxon>
    </lineage>
</organism>
<dbReference type="GO" id="GO:0006605">
    <property type="term" value="P:protein targeting"/>
    <property type="evidence" value="ECO:0007669"/>
    <property type="project" value="UniProtKB-UniRule"/>
</dbReference>
<sequence length="125" mass="13384">MSEKTENPSNSMDMLKWLIVFALLAGVITANYVYGEVSILYRAIGAVVGVAVAGFIAATTVKGDTFLTFAKESRLEVRKVVWPTRQELNQTTLIVLAATAVAALLLWGIDGILVWLVSLVTGIGA</sequence>
<dbReference type="GO" id="GO:0043952">
    <property type="term" value="P:protein transport by the Sec complex"/>
    <property type="evidence" value="ECO:0007669"/>
    <property type="project" value="UniProtKB-UniRule"/>
</dbReference>
<keyword evidence="2 9" id="KW-0813">Transport</keyword>
<keyword evidence="4 9" id="KW-0812">Transmembrane</keyword>
<dbReference type="NCBIfam" id="TIGR00964">
    <property type="entry name" value="secE_bact"/>
    <property type="match status" value="1"/>
</dbReference>
<dbReference type="GO" id="GO:0008320">
    <property type="term" value="F:protein transmembrane transporter activity"/>
    <property type="evidence" value="ECO:0007669"/>
    <property type="project" value="UniProtKB-UniRule"/>
</dbReference>
<dbReference type="InterPro" id="IPR005807">
    <property type="entry name" value="SecE_bac"/>
</dbReference>
<dbReference type="Proteomes" id="UP000184520">
    <property type="component" value="Unassembled WGS sequence"/>
</dbReference>
<dbReference type="Pfam" id="PF00584">
    <property type="entry name" value="SecE"/>
    <property type="match status" value="1"/>
</dbReference>
<dbReference type="OrthoDB" id="9806365at2"/>
<comment type="caution">
    <text evidence="9">Lacks conserved residue(s) required for the propagation of feature annotation.</text>
</comment>
<keyword evidence="5 9" id="KW-0653">Protein transport</keyword>
<dbReference type="Gene3D" id="1.20.5.1030">
    <property type="entry name" value="Preprotein translocase secy subunit"/>
    <property type="match status" value="1"/>
</dbReference>
<evidence type="ECO:0000256" key="1">
    <source>
        <dbReference type="ARBA" id="ARBA00004370"/>
    </source>
</evidence>
<dbReference type="PANTHER" id="PTHR33910">
    <property type="entry name" value="PROTEIN TRANSLOCASE SUBUNIT SECE"/>
    <property type="match status" value="1"/>
</dbReference>
<gene>
    <name evidence="9" type="primary">secE</name>
    <name evidence="10" type="ORF">SAMN05216361_0163</name>
</gene>
<dbReference type="GO" id="GO:0065002">
    <property type="term" value="P:intracellular protein transmembrane transport"/>
    <property type="evidence" value="ECO:0007669"/>
    <property type="project" value="UniProtKB-UniRule"/>
</dbReference>
<dbReference type="PANTHER" id="PTHR33910:SF1">
    <property type="entry name" value="PROTEIN TRANSLOCASE SUBUNIT SECE"/>
    <property type="match status" value="1"/>
</dbReference>
<protein>
    <recommendedName>
        <fullName evidence="9">Protein translocase subunit SecE</fullName>
    </recommendedName>
</protein>
<keyword evidence="7 9" id="KW-0811">Translocation</keyword>
<evidence type="ECO:0000256" key="4">
    <source>
        <dbReference type="ARBA" id="ARBA00022692"/>
    </source>
</evidence>
<feature type="transmembrane region" description="Helical" evidence="9">
    <location>
        <begin position="14"/>
        <end position="33"/>
    </location>
</feature>
<keyword evidence="8 9" id="KW-0472">Membrane</keyword>
<comment type="similarity">
    <text evidence="9">Belongs to the SecE/SEC61-gamma family.</text>
</comment>
<evidence type="ECO:0000313" key="11">
    <source>
        <dbReference type="Proteomes" id="UP000184520"/>
    </source>
</evidence>
<feature type="transmembrane region" description="Helical" evidence="9">
    <location>
        <begin position="39"/>
        <end position="61"/>
    </location>
</feature>
<dbReference type="GO" id="GO:0005886">
    <property type="term" value="C:plasma membrane"/>
    <property type="evidence" value="ECO:0007669"/>
    <property type="project" value="UniProtKB-UniRule"/>
</dbReference>
<evidence type="ECO:0000313" key="10">
    <source>
        <dbReference type="EMBL" id="SHF71537.1"/>
    </source>
</evidence>
<evidence type="ECO:0000256" key="2">
    <source>
        <dbReference type="ARBA" id="ARBA00022448"/>
    </source>
</evidence>
<keyword evidence="11" id="KW-1185">Reference proteome</keyword>
<dbReference type="RefSeq" id="WP_073316567.1">
    <property type="nucleotide sequence ID" value="NZ_FQWD01000001.1"/>
</dbReference>
<dbReference type="AlphaFoldDB" id="A0A1M5DX19"/>